<accession>A0A940S4N6</accession>
<gene>
    <name evidence="2" type="ORF">J5474_16440</name>
</gene>
<dbReference type="EMBL" id="JAGISH010000009">
    <property type="protein sequence ID" value="MBP0484070.1"/>
    <property type="molecule type" value="Genomic_DNA"/>
</dbReference>
<keyword evidence="3" id="KW-1185">Reference proteome</keyword>
<dbReference type="AlphaFoldDB" id="A0A940S4N6"/>
<protein>
    <submittedName>
        <fullName evidence="2">Uncharacterized protein</fullName>
    </submittedName>
</protein>
<dbReference type="Proteomes" id="UP000675940">
    <property type="component" value="Unassembled WGS sequence"/>
</dbReference>
<evidence type="ECO:0000256" key="1">
    <source>
        <dbReference type="SAM" id="SignalP"/>
    </source>
</evidence>
<organism evidence="2 3">
    <name type="scientific">Sagittula salina</name>
    <dbReference type="NCBI Taxonomy" id="2820268"/>
    <lineage>
        <taxon>Bacteria</taxon>
        <taxon>Pseudomonadati</taxon>
        <taxon>Pseudomonadota</taxon>
        <taxon>Alphaproteobacteria</taxon>
        <taxon>Rhodobacterales</taxon>
        <taxon>Roseobacteraceae</taxon>
        <taxon>Sagittula</taxon>
    </lineage>
</organism>
<proteinExistence type="predicted"/>
<sequence length="83" mass="8396">MTKLPVLVFAIAATATAAIAASDMLAPQDHGVIEIEVAPEDLSRCQETLAQVAAMPAVSDSGHALPASATQGLPSVACVVRDI</sequence>
<evidence type="ECO:0000313" key="2">
    <source>
        <dbReference type="EMBL" id="MBP0484070.1"/>
    </source>
</evidence>
<comment type="caution">
    <text evidence="2">The sequence shown here is derived from an EMBL/GenBank/DDBJ whole genome shotgun (WGS) entry which is preliminary data.</text>
</comment>
<keyword evidence="1" id="KW-0732">Signal</keyword>
<feature type="chain" id="PRO_5037980272" evidence="1">
    <location>
        <begin position="21"/>
        <end position="83"/>
    </location>
</feature>
<evidence type="ECO:0000313" key="3">
    <source>
        <dbReference type="Proteomes" id="UP000675940"/>
    </source>
</evidence>
<feature type="signal peptide" evidence="1">
    <location>
        <begin position="1"/>
        <end position="20"/>
    </location>
</feature>
<reference evidence="2" key="1">
    <citation type="submission" date="2021-03" db="EMBL/GenBank/DDBJ databases">
        <title>Sagittula salina sp. nov. strain M10.9X isolated from the marine waste.</title>
        <authorList>
            <person name="Satari L."/>
            <person name="Molina-Menor E."/>
            <person name="Vidal-Verdu A."/>
            <person name="Pascual J."/>
            <person name="Pereto J."/>
            <person name="Porcar M."/>
        </authorList>
    </citation>
    <scope>NUCLEOTIDE SEQUENCE</scope>
    <source>
        <strain evidence="2">M10.9X</strain>
    </source>
</reference>
<name>A0A940S4N6_9RHOB</name>
<dbReference type="RefSeq" id="WP_209362034.1">
    <property type="nucleotide sequence ID" value="NZ_JAGISH010000009.1"/>
</dbReference>